<evidence type="ECO:0000313" key="3">
    <source>
        <dbReference type="EMBL" id="MDG3006460.1"/>
    </source>
</evidence>
<reference evidence="3 4" key="1">
    <citation type="submission" date="2023-03" db="EMBL/GenBank/DDBJ databases">
        <title>Paludisphaera mucosa sp. nov. a novel planctomycete from northern fen.</title>
        <authorList>
            <person name="Ivanova A."/>
        </authorList>
    </citation>
    <scope>NUCLEOTIDE SEQUENCE [LARGE SCALE GENOMIC DNA]</scope>
    <source>
        <strain evidence="3 4">Pla2</strain>
    </source>
</reference>
<feature type="transmembrane region" description="Helical" evidence="1">
    <location>
        <begin position="15"/>
        <end position="34"/>
    </location>
</feature>
<dbReference type="PANTHER" id="PTHR42852:SF13">
    <property type="entry name" value="PROTEIN DIPZ"/>
    <property type="match status" value="1"/>
</dbReference>
<evidence type="ECO:0000313" key="4">
    <source>
        <dbReference type="Proteomes" id="UP001216907"/>
    </source>
</evidence>
<dbReference type="PANTHER" id="PTHR42852">
    <property type="entry name" value="THIOL:DISULFIDE INTERCHANGE PROTEIN DSBE"/>
    <property type="match status" value="1"/>
</dbReference>
<feature type="domain" description="Thioredoxin" evidence="2">
    <location>
        <begin position="45"/>
        <end position="187"/>
    </location>
</feature>
<dbReference type="InterPro" id="IPR036249">
    <property type="entry name" value="Thioredoxin-like_sf"/>
</dbReference>
<proteinExistence type="predicted"/>
<dbReference type="Pfam" id="PF08534">
    <property type="entry name" value="Redoxin"/>
    <property type="match status" value="1"/>
</dbReference>
<dbReference type="PROSITE" id="PS51352">
    <property type="entry name" value="THIOREDOXIN_2"/>
    <property type="match status" value="1"/>
</dbReference>
<keyword evidence="4" id="KW-1185">Reference proteome</keyword>
<sequence>MADETAPPPPARRDVPWMLLAGVFASLWVAYLLVAGPRRVDDLDAPGPGTAVDYEWSLQNLDGATVSFADFRGKALFVNVWATWCGPCIAEMPSIARLAAHPDLQDGKVAFVCIATDDEVQDVKRFVAGKGWPMTILHARALPPVFLTDGIPATFFVSPDGRLAYSRVGSSEWDAPEVVKKLRDMAATRVKADVAAPPRPPAA</sequence>
<dbReference type="InterPro" id="IPR050553">
    <property type="entry name" value="Thioredoxin_ResA/DsbE_sf"/>
</dbReference>
<dbReference type="Gene3D" id="3.40.30.10">
    <property type="entry name" value="Glutaredoxin"/>
    <property type="match status" value="1"/>
</dbReference>
<gene>
    <name evidence="3" type="ORF">PZE19_22035</name>
</gene>
<comment type="caution">
    <text evidence="3">The sequence shown here is derived from an EMBL/GenBank/DDBJ whole genome shotgun (WGS) entry which is preliminary data.</text>
</comment>
<evidence type="ECO:0000259" key="2">
    <source>
        <dbReference type="PROSITE" id="PS51352"/>
    </source>
</evidence>
<keyword evidence="1" id="KW-0472">Membrane</keyword>
<dbReference type="InterPro" id="IPR013766">
    <property type="entry name" value="Thioredoxin_domain"/>
</dbReference>
<keyword evidence="1" id="KW-1133">Transmembrane helix</keyword>
<evidence type="ECO:0000256" key="1">
    <source>
        <dbReference type="SAM" id="Phobius"/>
    </source>
</evidence>
<dbReference type="RefSeq" id="WP_277862757.1">
    <property type="nucleotide sequence ID" value="NZ_JARRAG010000002.1"/>
</dbReference>
<keyword evidence="1" id="KW-0812">Transmembrane</keyword>
<dbReference type="Proteomes" id="UP001216907">
    <property type="component" value="Unassembled WGS sequence"/>
</dbReference>
<accession>A0ABT6FGD4</accession>
<dbReference type="InterPro" id="IPR013740">
    <property type="entry name" value="Redoxin"/>
</dbReference>
<dbReference type="SUPFAM" id="SSF52833">
    <property type="entry name" value="Thioredoxin-like"/>
    <property type="match status" value="1"/>
</dbReference>
<name>A0ABT6FGD4_9BACT</name>
<organism evidence="3 4">
    <name type="scientific">Paludisphaera mucosa</name>
    <dbReference type="NCBI Taxonomy" id="3030827"/>
    <lineage>
        <taxon>Bacteria</taxon>
        <taxon>Pseudomonadati</taxon>
        <taxon>Planctomycetota</taxon>
        <taxon>Planctomycetia</taxon>
        <taxon>Isosphaerales</taxon>
        <taxon>Isosphaeraceae</taxon>
        <taxon>Paludisphaera</taxon>
    </lineage>
</organism>
<dbReference type="EMBL" id="JARRAG010000002">
    <property type="protein sequence ID" value="MDG3006460.1"/>
    <property type="molecule type" value="Genomic_DNA"/>
</dbReference>
<protein>
    <submittedName>
        <fullName evidence="3">TlpA disulfide reductase family protein</fullName>
    </submittedName>
</protein>
<dbReference type="CDD" id="cd02966">
    <property type="entry name" value="TlpA_like_family"/>
    <property type="match status" value="1"/>
</dbReference>